<dbReference type="OrthoDB" id="9806189at2"/>
<dbReference type="InterPro" id="IPR007138">
    <property type="entry name" value="ABM_dom"/>
</dbReference>
<gene>
    <name evidence="2" type="ORF">SAMN05444411_102225</name>
</gene>
<dbReference type="GO" id="GO:0004497">
    <property type="term" value="F:monooxygenase activity"/>
    <property type="evidence" value="ECO:0007669"/>
    <property type="project" value="UniProtKB-KW"/>
</dbReference>
<keyword evidence="2" id="KW-0503">Monooxygenase</keyword>
<evidence type="ECO:0000313" key="2">
    <source>
        <dbReference type="EMBL" id="SDW81164.1"/>
    </source>
</evidence>
<dbReference type="EMBL" id="FNNJ01000002">
    <property type="protein sequence ID" value="SDW81164.1"/>
    <property type="molecule type" value="Genomic_DNA"/>
</dbReference>
<dbReference type="PROSITE" id="PS51725">
    <property type="entry name" value="ABM"/>
    <property type="match status" value="2"/>
</dbReference>
<feature type="domain" description="ABM" evidence="1">
    <location>
        <begin position="133"/>
        <end position="222"/>
    </location>
</feature>
<dbReference type="Pfam" id="PF03992">
    <property type="entry name" value="ABM"/>
    <property type="match status" value="2"/>
</dbReference>
<protein>
    <submittedName>
        <fullName evidence="2">Quinol monooxygenase YgiN</fullName>
    </submittedName>
</protein>
<keyword evidence="2" id="KW-0560">Oxidoreductase</keyword>
<dbReference type="Gene3D" id="3.30.70.100">
    <property type="match status" value="1"/>
</dbReference>
<dbReference type="PANTHER" id="PTHR33336:SF3">
    <property type="entry name" value="ABM DOMAIN-CONTAINING PROTEIN"/>
    <property type="match status" value="1"/>
</dbReference>
<dbReference type="PROSITE" id="PS51257">
    <property type="entry name" value="PROKAR_LIPOPROTEIN"/>
    <property type="match status" value="1"/>
</dbReference>
<dbReference type="STRING" id="762486.SAMN05444411_102225"/>
<dbReference type="PANTHER" id="PTHR33336">
    <property type="entry name" value="QUINOL MONOOXYGENASE YGIN-RELATED"/>
    <property type="match status" value="1"/>
</dbReference>
<sequence length="281" mass="32320">MKNLTLLFITAIMIASCTKEDKTITQLVKFTVKPEFNIQFKKAAIRGLNLSLKEEGNIAMKLYLDDNNPNVLYVYSIWKNKDAHTIHGEKSYTKELQAIAKKSLAFKPEIMLLNKAKPYPIASKKINIEDKEETLFFIFKVKEGNRERVLKQFEKHIAHTRKEQGNLFFDLYTVEGDENTFVVYENWRNASAIWNIHMKQPYAEETGALLNKVIIGKLEAGMNFVSELNDEVLNTTYALEKQWEVSGFSMPESVFAASNHMWLYVSNVNPQNGAFLDSPSF</sequence>
<organism evidence="2 3">
    <name type="scientific">Lutibacter oricola</name>
    <dbReference type="NCBI Taxonomy" id="762486"/>
    <lineage>
        <taxon>Bacteria</taxon>
        <taxon>Pseudomonadati</taxon>
        <taxon>Bacteroidota</taxon>
        <taxon>Flavobacteriia</taxon>
        <taxon>Flavobacteriales</taxon>
        <taxon>Flavobacteriaceae</taxon>
        <taxon>Lutibacter</taxon>
    </lineage>
</organism>
<dbReference type="Proteomes" id="UP000199595">
    <property type="component" value="Unassembled WGS sequence"/>
</dbReference>
<dbReference type="AlphaFoldDB" id="A0A1H2WLN4"/>
<dbReference type="InterPro" id="IPR050744">
    <property type="entry name" value="AI-2_Isomerase_LsrG"/>
</dbReference>
<dbReference type="InterPro" id="IPR011008">
    <property type="entry name" value="Dimeric_a/b-barrel"/>
</dbReference>
<name>A0A1H2WLN4_9FLAO</name>
<keyword evidence="3" id="KW-1185">Reference proteome</keyword>
<reference evidence="2 3" key="1">
    <citation type="submission" date="2016-10" db="EMBL/GenBank/DDBJ databases">
        <authorList>
            <person name="de Groot N.N."/>
        </authorList>
    </citation>
    <scope>NUCLEOTIDE SEQUENCE [LARGE SCALE GENOMIC DNA]</scope>
    <source>
        <strain evidence="2 3">DSM 24956</strain>
    </source>
</reference>
<accession>A0A1H2WLN4</accession>
<evidence type="ECO:0000259" key="1">
    <source>
        <dbReference type="PROSITE" id="PS51725"/>
    </source>
</evidence>
<proteinExistence type="predicted"/>
<feature type="domain" description="ABM" evidence="1">
    <location>
        <begin position="24"/>
        <end position="112"/>
    </location>
</feature>
<dbReference type="SUPFAM" id="SSF54909">
    <property type="entry name" value="Dimeric alpha+beta barrel"/>
    <property type="match status" value="2"/>
</dbReference>
<dbReference type="RefSeq" id="WP_090121015.1">
    <property type="nucleotide sequence ID" value="NZ_FNNJ01000002.1"/>
</dbReference>
<evidence type="ECO:0000313" key="3">
    <source>
        <dbReference type="Proteomes" id="UP000199595"/>
    </source>
</evidence>